<dbReference type="Gene3D" id="1.10.238.10">
    <property type="entry name" value="EF-hand"/>
    <property type="match status" value="1"/>
</dbReference>
<comment type="caution">
    <text evidence="4">The sequence shown here is derived from an EMBL/GenBank/DDBJ whole genome shotgun (WGS) entry which is preliminary data.</text>
</comment>
<dbReference type="CDD" id="cd00051">
    <property type="entry name" value="EFh"/>
    <property type="match status" value="1"/>
</dbReference>
<accession>A0A8B6GXC0</accession>
<dbReference type="Pfam" id="PF13516">
    <property type="entry name" value="LRR_6"/>
    <property type="match status" value="5"/>
</dbReference>
<proteinExistence type="predicted"/>
<dbReference type="OrthoDB" id="120976at2759"/>
<dbReference type="GO" id="GO:0005509">
    <property type="term" value="F:calcium ion binding"/>
    <property type="evidence" value="ECO:0007669"/>
    <property type="project" value="InterPro"/>
</dbReference>
<evidence type="ECO:0000259" key="3">
    <source>
        <dbReference type="PROSITE" id="PS50222"/>
    </source>
</evidence>
<dbReference type="AlphaFoldDB" id="A0A8B6GXC0"/>
<feature type="domain" description="EF-hand" evidence="3">
    <location>
        <begin position="521"/>
        <end position="556"/>
    </location>
</feature>
<dbReference type="InterPro" id="IPR001611">
    <property type="entry name" value="Leu-rich_rpt"/>
</dbReference>
<sequence>MALLNMINKMDTSEAPCSRKAKRQQKVEIQQDAFDIDDDEEIPIITEETEEELAAFEAVNRPRTTSGKIRVTEETRPETASSLKYRPKSGRSTFDSRPTTAVTLKTKSRTVSRASSRKSRAESGFSRNDRGQYYDSDSDEEPRSPTKRDLFLEAELSNVDSILADDKAFDTDLEIEETTTTYDRKTDYINDCKKNGIVPASYFLRHMEKPQLTMSHHGLGEEGMKCIARSLASNTTVLNLDISDNWLGDTGGLIVCNMLKENIYITDLTLRDNRLGFGCAEQIGEVMKTNSTLTHLTLSGNQFDDKSAIFFADAITASKLEYLNLSHNRFGEVAGLLLGPAIAENTTMKELDISWNNIRRKGAMALGQGIKNNDFMKKMNVSWNGFGVEGAISLCDALKHNQVLEELNVMNCRLTTEAAVLIGKGLAVNETTALKVIKIGKNPMQSAGCYGICAAILRNPNCVLEEIDFEDVLVNKDFEEVFKQVKEQLPNIKMKHGGMEPPQKPKAKIHPMVKLMNYIEKNNLKLIDFFSQLDKDGSMCISYDEFEQGLEENGIKLTKEEIELLLEELDSDGDGDINFSELATGHTEFKERTDNINTILTASQPRPLTT</sequence>
<dbReference type="Pfam" id="PF00560">
    <property type="entry name" value="LRR_1"/>
    <property type="match status" value="1"/>
</dbReference>
<dbReference type="Proteomes" id="UP000596742">
    <property type="component" value="Unassembled WGS sequence"/>
</dbReference>
<dbReference type="Pfam" id="PF13499">
    <property type="entry name" value="EF-hand_7"/>
    <property type="match status" value="1"/>
</dbReference>
<dbReference type="PROSITE" id="PS00018">
    <property type="entry name" value="EF_HAND_1"/>
    <property type="match status" value="1"/>
</dbReference>
<feature type="domain" description="EF-hand" evidence="3">
    <location>
        <begin position="557"/>
        <end position="592"/>
    </location>
</feature>
<dbReference type="InterPro" id="IPR032675">
    <property type="entry name" value="LRR_dom_sf"/>
</dbReference>
<feature type="region of interest" description="Disordered" evidence="2">
    <location>
        <begin position="59"/>
        <end position="145"/>
    </location>
</feature>
<evidence type="ECO:0000313" key="4">
    <source>
        <dbReference type="EMBL" id="VDI69915.1"/>
    </source>
</evidence>
<dbReference type="SMART" id="SM00368">
    <property type="entry name" value="LRR_RI"/>
    <property type="match status" value="7"/>
</dbReference>
<feature type="compositionally biased region" description="Basic residues" evidence="2">
    <location>
        <begin position="106"/>
        <end position="118"/>
    </location>
</feature>
<evidence type="ECO:0000313" key="5">
    <source>
        <dbReference type="Proteomes" id="UP000596742"/>
    </source>
</evidence>
<organism evidence="4 5">
    <name type="scientific">Mytilus galloprovincialis</name>
    <name type="common">Mediterranean mussel</name>
    <dbReference type="NCBI Taxonomy" id="29158"/>
    <lineage>
        <taxon>Eukaryota</taxon>
        <taxon>Metazoa</taxon>
        <taxon>Spiralia</taxon>
        <taxon>Lophotrochozoa</taxon>
        <taxon>Mollusca</taxon>
        <taxon>Bivalvia</taxon>
        <taxon>Autobranchia</taxon>
        <taxon>Pteriomorphia</taxon>
        <taxon>Mytilida</taxon>
        <taxon>Mytiloidea</taxon>
        <taxon>Mytilidae</taxon>
        <taxon>Mytilinae</taxon>
        <taxon>Mytilus</taxon>
    </lineage>
</organism>
<dbReference type="PANTHER" id="PTHR24114:SF50">
    <property type="entry name" value="RNI-LIKE PROTEIN"/>
    <property type="match status" value="1"/>
</dbReference>
<feature type="region of interest" description="Disordered" evidence="2">
    <location>
        <begin position="1"/>
        <end position="23"/>
    </location>
</feature>
<gene>
    <name evidence="4" type="ORF">MGAL_10B016866</name>
</gene>
<evidence type="ECO:0000256" key="2">
    <source>
        <dbReference type="SAM" id="MobiDB-lite"/>
    </source>
</evidence>
<dbReference type="PANTHER" id="PTHR24114">
    <property type="entry name" value="LEUCINE RICH REPEAT FAMILY PROTEIN"/>
    <property type="match status" value="1"/>
</dbReference>
<reference evidence="4" key="1">
    <citation type="submission" date="2018-11" db="EMBL/GenBank/DDBJ databases">
        <authorList>
            <person name="Alioto T."/>
            <person name="Alioto T."/>
        </authorList>
    </citation>
    <scope>NUCLEOTIDE SEQUENCE</scope>
</reference>
<keyword evidence="1" id="KW-0106">Calcium</keyword>
<dbReference type="SUPFAM" id="SSF47473">
    <property type="entry name" value="EF-hand"/>
    <property type="match status" value="1"/>
</dbReference>
<dbReference type="InterPro" id="IPR018247">
    <property type="entry name" value="EF_Hand_1_Ca_BS"/>
</dbReference>
<evidence type="ECO:0000256" key="1">
    <source>
        <dbReference type="ARBA" id="ARBA00022837"/>
    </source>
</evidence>
<dbReference type="EMBL" id="UYJE01009096">
    <property type="protein sequence ID" value="VDI69915.1"/>
    <property type="molecule type" value="Genomic_DNA"/>
</dbReference>
<dbReference type="InterPro" id="IPR002048">
    <property type="entry name" value="EF_hand_dom"/>
</dbReference>
<dbReference type="SUPFAM" id="SSF52047">
    <property type="entry name" value="RNI-like"/>
    <property type="match status" value="1"/>
</dbReference>
<dbReference type="InterPro" id="IPR011992">
    <property type="entry name" value="EF-hand-dom_pair"/>
</dbReference>
<dbReference type="PROSITE" id="PS51450">
    <property type="entry name" value="LRR"/>
    <property type="match status" value="1"/>
</dbReference>
<feature type="compositionally biased region" description="Polar residues" evidence="2">
    <location>
        <begin position="90"/>
        <end position="103"/>
    </location>
</feature>
<dbReference type="Gene3D" id="3.80.10.10">
    <property type="entry name" value="Ribonuclease Inhibitor"/>
    <property type="match status" value="2"/>
</dbReference>
<protein>
    <recommendedName>
        <fullName evidence="3">EF-hand domain-containing protein</fullName>
    </recommendedName>
</protein>
<name>A0A8B6GXC0_MYTGA</name>
<dbReference type="InterPro" id="IPR052394">
    <property type="entry name" value="LRR-containing"/>
</dbReference>
<dbReference type="PROSITE" id="PS50222">
    <property type="entry name" value="EF_HAND_2"/>
    <property type="match status" value="2"/>
</dbReference>
<dbReference type="SMART" id="SM00054">
    <property type="entry name" value="EFh"/>
    <property type="match status" value="2"/>
</dbReference>
<keyword evidence="5" id="KW-1185">Reference proteome</keyword>